<evidence type="ECO:0000313" key="2">
    <source>
        <dbReference type="Proteomes" id="UP000279259"/>
    </source>
</evidence>
<gene>
    <name evidence="1" type="ORF">EHS25_007347</name>
</gene>
<dbReference type="AlphaFoldDB" id="A0A427XMN0"/>
<dbReference type="Gene3D" id="3.40.190.10">
    <property type="entry name" value="Periplasmic binding protein-like II"/>
    <property type="match status" value="1"/>
</dbReference>
<evidence type="ECO:0000313" key="1">
    <source>
        <dbReference type="EMBL" id="RSH80078.1"/>
    </source>
</evidence>
<dbReference type="EMBL" id="RSCD01000038">
    <property type="protein sequence ID" value="RSH80078.1"/>
    <property type="molecule type" value="Genomic_DNA"/>
</dbReference>
<reference evidence="1 2" key="1">
    <citation type="submission" date="2018-11" db="EMBL/GenBank/DDBJ databases">
        <title>Genome sequence of Saitozyma podzolica DSM 27192.</title>
        <authorList>
            <person name="Aliyu H."/>
            <person name="Gorte O."/>
            <person name="Ochsenreither K."/>
        </authorList>
    </citation>
    <scope>NUCLEOTIDE SEQUENCE [LARGE SCALE GENOMIC DNA]</scope>
    <source>
        <strain evidence="1 2">DSM 27192</strain>
    </source>
</reference>
<comment type="caution">
    <text evidence="1">The sequence shown here is derived from an EMBL/GenBank/DDBJ whole genome shotgun (WGS) entry which is preliminary data.</text>
</comment>
<proteinExistence type="predicted"/>
<organism evidence="1 2">
    <name type="scientific">Saitozyma podzolica</name>
    <dbReference type="NCBI Taxonomy" id="1890683"/>
    <lineage>
        <taxon>Eukaryota</taxon>
        <taxon>Fungi</taxon>
        <taxon>Dikarya</taxon>
        <taxon>Basidiomycota</taxon>
        <taxon>Agaricomycotina</taxon>
        <taxon>Tremellomycetes</taxon>
        <taxon>Tremellales</taxon>
        <taxon>Trimorphomycetaceae</taxon>
        <taxon>Saitozyma</taxon>
    </lineage>
</organism>
<dbReference type="SUPFAM" id="SSF53850">
    <property type="entry name" value="Periplasmic binding protein-like II"/>
    <property type="match status" value="1"/>
</dbReference>
<dbReference type="Proteomes" id="UP000279259">
    <property type="component" value="Unassembled WGS sequence"/>
</dbReference>
<sequence length="375" mass="42300">MVGVINDWILNFQRYHPGVHLLAPAPYDNNVVFPQLMNKTLDGIFLSREDTPVDVVNFYKKYGYEVTSVPILGGSYRSFGFIDPLVFCVHPSNPLNYVTLQQIDSIMSVTRNRGGPEITTWGQLGLTGEWANKTSKPPLPLPPRVEMATQSYMLAVQIYSSSVYQGFEEFARQKILNYHGKRGVWKYPYSTNSSTPFPLDQNQPAYDNVHWYPFMQVDQSFVSKWLMTRQLRSGQRNIYGGPLLKGKGYSSLAYVDSPVKIIGIKDDYETTKPEYPVGVTPLAPPATGRQWHAPTYDELAAATYPLVRVNTWTTNNGQPGSQPDPIIEELTRYILSYEGQQVTLGYGIFMPLRAHQAADALAAWYQGGNTFDLNK</sequence>
<dbReference type="OrthoDB" id="5119527at2759"/>
<accession>A0A427XMN0</accession>
<keyword evidence="2" id="KW-1185">Reference proteome</keyword>
<evidence type="ECO:0008006" key="3">
    <source>
        <dbReference type="Google" id="ProtNLM"/>
    </source>
</evidence>
<protein>
    <recommendedName>
        <fullName evidence="3">PBP domain-containing protein</fullName>
    </recommendedName>
</protein>
<name>A0A427XMN0_9TREE</name>